<dbReference type="PANTHER" id="PTHR43142">
    <property type="entry name" value="CARBOXYLIC ESTER HYDROLASE"/>
    <property type="match status" value="1"/>
</dbReference>
<dbReference type="EnsemblMetazoa" id="AATE019799-RA">
    <property type="protein sequence ID" value="AATE019799-PA.1"/>
    <property type="gene ID" value="AATE019799"/>
</dbReference>
<dbReference type="InterPro" id="IPR002018">
    <property type="entry name" value="CarbesteraseB"/>
</dbReference>
<organism evidence="8">
    <name type="scientific">Anopheles atroparvus</name>
    <name type="common">European mosquito</name>
    <dbReference type="NCBI Taxonomy" id="41427"/>
    <lineage>
        <taxon>Eukaryota</taxon>
        <taxon>Metazoa</taxon>
        <taxon>Ecdysozoa</taxon>
        <taxon>Arthropoda</taxon>
        <taxon>Hexapoda</taxon>
        <taxon>Insecta</taxon>
        <taxon>Pterygota</taxon>
        <taxon>Neoptera</taxon>
        <taxon>Endopterygota</taxon>
        <taxon>Diptera</taxon>
        <taxon>Nematocera</taxon>
        <taxon>Culicoidea</taxon>
        <taxon>Culicidae</taxon>
        <taxon>Anophelinae</taxon>
        <taxon>Anopheles</taxon>
    </lineage>
</organism>
<dbReference type="InterPro" id="IPR019826">
    <property type="entry name" value="Carboxylesterase_B_AS"/>
</dbReference>
<dbReference type="InterPro" id="IPR029058">
    <property type="entry name" value="AB_hydrolase_fold"/>
</dbReference>
<evidence type="ECO:0000256" key="2">
    <source>
        <dbReference type="ARBA" id="ARBA00022487"/>
    </source>
</evidence>
<proteinExistence type="inferred from homology"/>
<keyword evidence="4" id="KW-1015">Disulfide bond</keyword>
<dbReference type="FunFam" id="3.40.50.1820:FF:000092">
    <property type="entry name" value="Carboxylic ester hydrolase"/>
    <property type="match status" value="2"/>
</dbReference>
<evidence type="ECO:0000256" key="3">
    <source>
        <dbReference type="ARBA" id="ARBA00022801"/>
    </source>
</evidence>
<dbReference type="InterPro" id="IPR019819">
    <property type="entry name" value="Carboxylesterase_B_CS"/>
</dbReference>
<evidence type="ECO:0000313" key="8">
    <source>
        <dbReference type="EnsemblMetazoa" id="AATE019799-PA.1"/>
    </source>
</evidence>
<accession>A0A182JKJ3</accession>
<sequence length="1102" mass="122901">MRNVDRVNVKVRQGTVSGVKEKLPNGNQFCAFRGIPYAKPPLGELRFRAPQPLERFQYPVLDCSAERDVCFSRNMFTQAAEGSEDCLHLNVYTPAPERCDRPLPVMVFIHGGAFLFGSGNSDCYSPEYLLQEDVVVVTLNYRLGALGFLHLPSQGIEGNAGLKDQLMVLKWVQDNIAQFHGDPHNVTLFGESAGAASVHLHLMSPVSQRYFHKAICQSGASVMEWVMQRDSVNRTRTLARLIDPAANSDEEVYQTLLKADKVELMGLMLNTLSADEKRRGLPMPFKPVVEESVGPDTVVPVHPFVAMQQPNRIPATPLILGNNDREGSIMMLDAMKKLDLYDNDMARMIPRTVNVAPESPASEQLGEEIKRFYCGAKGVTNETANQLADLMTDYHFGILANTCAELHTRYQQNSPLFYYNFSYDGELNMYKRLLQLSIPGACHADELSYLFLMRLANYDVKPDTEAAQVRRLMCRLWTNFAKHGHPTPADDQSLPFRWDAVDQPSPNAASEPFRLKCLEIDGLVPKMMVDPAKERIDFWRPKLSIRHNLMNTAAASCTARVVSGVIRGVTARLPNGRACFGFKGIPYAEPPVGSLRFRPPQPFKQHAEPVELDCTVERCVSLASSYLPPDSVGSEDCLYLNVYTPINPASVGPASDGTQTLPVMVWLHGGAFCTGSANSSVYHPEWLVEQGVIVVTVNYRLGPAGFLCLPSVGIYGNMGLKDQRMALRWVQANIGCFGGDAANVTLFGESAGAVSTHLHSLSERSRHLFHKAICQSGVSTSPIVFQKDPQVKARRLAGYFGCPEGASDDLVLETLMNVSPDVLAKHQKEALTAYEKTLDSVYAFRPTVEVAESDDPIVTEHVLQLLKRPNSVSIPMIIGVTDGEALYKINTFRQHLDRYKTDVTRFIPDSLNVPPEERAKVAQSIVDFYCGAGGISPETELQMSRIFTDIFYLIPAVQAVELQLNHQCGNIFFYHFSAETELNKFRQLWKIPGEHRGASHADDVCYLFSAPYFDTDAVGRDTRGWQLRETMCRLWVCFAKTSSPCPDEHEDVLWTPLTKPLVSTEINFSALNIGNECVKMGGLPTERIQFWKTLYEKYNFSE</sequence>
<dbReference type="PROSITE" id="PS00122">
    <property type="entry name" value="CARBOXYLESTERASE_B_1"/>
    <property type="match status" value="1"/>
</dbReference>
<evidence type="ECO:0000256" key="6">
    <source>
        <dbReference type="ARBA" id="ARBA00039155"/>
    </source>
</evidence>
<dbReference type="SUPFAM" id="SSF53474">
    <property type="entry name" value="alpha/beta-Hydrolases"/>
    <property type="match status" value="2"/>
</dbReference>
<dbReference type="Gene3D" id="3.40.50.1820">
    <property type="entry name" value="alpha/beta hydrolase"/>
    <property type="match status" value="2"/>
</dbReference>
<name>A0A182JKJ3_ANOAO</name>
<feature type="domain" description="Carboxylesterase type B" evidence="7">
    <location>
        <begin position="8"/>
        <end position="503"/>
    </location>
</feature>
<dbReference type="EC" id="3.1.1.1" evidence="6"/>
<dbReference type="PROSITE" id="PS00941">
    <property type="entry name" value="CARBOXYLESTERASE_B_2"/>
    <property type="match status" value="1"/>
</dbReference>
<comment type="similarity">
    <text evidence="1">Belongs to the type-B carboxylesterase/lipase family.</text>
</comment>
<keyword evidence="2" id="KW-0719">Serine esterase</keyword>
<dbReference type="Pfam" id="PF00135">
    <property type="entry name" value="COesterase"/>
    <property type="match status" value="2"/>
</dbReference>
<dbReference type="STRING" id="41427.A0A182JKJ3"/>
<evidence type="ECO:0000256" key="1">
    <source>
        <dbReference type="ARBA" id="ARBA00005964"/>
    </source>
</evidence>
<dbReference type="VEuPathDB" id="VectorBase:AATE019799"/>
<evidence type="ECO:0000259" key="7">
    <source>
        <dbReference type="Pfam" id="PF00135"/>
    </source>
</evidence>
<feature type="domain" description="Carboxylesterase type B" evidence="7">
    <location>
        <begin position="560"/>
        <end position="1074"/>
    </location>
</feature>
<protein>
    <recommendedName>
        <fullName evidence="6">carboxylesterase</fullName>
        <ecNumber evidence="6">3.1.1.1</ecNumber>
    </recommendedName>
</protein>
<keyword evidence="3" id="KW-0378">Hydrolase</keyword>
<dbReference type="GO" id="GO:0106435">
    <property type="term" value="F:carboxylesterase activity"/>
    <property type="evidence" value="ECO:0007669"/>
    <property type="project" value="UniProtKB-EC"/>
</dbReference>
<dbReference type="PANTHER" id="PTHR43142:SF1">
    <property type="entry name" value="CARBOXYLIC ESTER HYDROLASE"/>
    <property type="match status" value="1"/>
</dbReference>
<dbReference type="AlphaFoldDB" id="A0A182JKJ3"/>
<keyword evidence="5" id="KW-0325">Glycoprotein</keyword>
<evidence type="ECO:0000256" key="4">
    <source>
        <dbReference type="ARBA" id="ARBA00023157"/>
    </source>
</evidence>
<evidence type="ECO:0000256" key="5">
    <source>
        <dbReference type="ARBA" id="ARBA00023180"/>
    </source>
</evidence>
<reference evidence="8" key="1">
    <citation type="submission" date="2022-08" db="UniProtKB">
        <authorList>
            <consortium name="EnsemblMetazoa"/>
        </authorList>
    </citation>
    <scope>IDENTIFICATION</scope>
    <source>
        <strain evidence="8">EBRO</strain>
    </source>
</reference>